<comment type="caution">
    <text evidence="2">The sequence shown here is derived from an EMBL/GenBank/DDBJ whole genome shotgun (WGS) entry which is preliminary data.</text>
</comment>
<dbReference type="Proteomes" id="UP000661691">
    <property type="component" value="Unassembled WGS sequence"/>
</dbReference>
<accession>A0A926ND96</accession>
<name>A0A926ND96_9BACL</name>
<dbReference type="InterPro" id="IPR025055">
    <property type="entry name" value="Ena_core"/>
</dbReference>
<feature type="domain" description="Endospore appendages core" evidence="1">
    <location>
        <begin position="5"/>
        <end position="103"/>
    </location>
</feature>
<protein>
    <recommendedName>
        <fullName evidence="1">Endospore appendages core domain-containing protein</fullName>
    </recommendedName>
</protein>
<gene>
    <name evidence="2" type="ORF">IC620_12990</name>
</gene>
<dbReference type="AlphaFoldDB" id="A0A926ND96"/>
<keyword evidence="3" id="KW-1185">Reference proteome</keyword>
<organism evidence="2 3">
    <name type="scientific">Polycladospora coralii</name>
    <dbReference type="NCBI Taxonomy" id="2771432"/>
    <lineage>
        <taxon>Bacteria</taxon>
        <taxon>Bacillati</taxon>
        <taxon>Bacillota</taxon>
        <taxon>Bacilli</taxon>
        <taxon>Bacillales</taxon>
        <taxon>Thermoactinomycetaceae</taxon>
        <taxon>Polycladospora</taxon>
    </lineage>
</organism>
<sequence length="109" mass="11388">MCNSSVCSPSSQVVKEVVSGNFSIGDTTGPVVWIDSNGSYIQGTFQVFNSSTSTSGVVGTVDNATMETANAGNTISQVFKCPTEFQIVPVSQGSISGSYCITLWKFVLA</sequence>
<proteinExistence type="predicted"/>
<evidence type="ECO:0000313" key="3">
    <source>
        <dbReference type="Proteomes" id="UP000661691"/>
    </source>
</evidence>
<dbReference type="EMBL" id="JACXAH010000021">
    <property type="protein sequence ID" value="MBD1373265.1"/>
    <property type="molecule type" value="Genomic_DNA"/>
</dbReference>
<evidence type="ECO:0000259" key="1">
    <source>
        <dbReference type="Pfam" id="PF13157"/>
    </source>
</evidence>
<dbReference type="Pfam" id="PF13157">
    <property type="entry name" value="Enas"/>
    <property type="match status" value="1"/>
</dbReference>
<dbReference type="RefSeq" id="WP_191138069.1">
    <property type="nucleotide sequence ID" value="NZ_JACXAG020000001.1"/>
</dbReference>
<evidence type="ECO:0000313" key="2">
    <source>
        <dbReference type="EMBL" id="MBD1373265.1"/>
    </source>
</evidence>
<reference evidence="2" key="1">
    <citation type="submission" date="2020-09" db="EMBL/GenBank/DDBJ databases">
        <title>A novel bacterium of genus Hazenella, isolated from South China Sea.</title>
        <authorList>
            <person name="Huang H."/>
            <person name="Mo K."/>
            <person name="Hu Y."/>
        </authorList>
    </citation>
    <scope>NUCLEOTIDE SEQUENCE</scope>
    <source>
        <strain evidence="2">IB182357</strain>
    </source>
</reference>